<accession>A0A5J6VK50</accession>
<protein>
    <submittedName>
        <fullName evidence="1">Uncharacterized protein</fullName>
    </submittedName>
</protein>
<dbReference type="EMBL" id="MN448288">
    <property type="protein sequence ID" value="QFG74467.1"/>
    <property type="molecule type" value="Genomic_DNA"/>
</dbReference>
<reference evidence="1" key="1">
    <citation type="journal article" date="2019" name="Philos. Trans. R. Soc. Lond., B, Biol. Sci.">
        <title>Targeted metagenomic recovery of four divergent viruses reveals shared and distinctive characteristics of giant viruses of marine eukaryotes.</title>
        <authorList>
            <person name="Needham D.M."/>
            <person name="Poirier C."/>
            <person name="Hehenberger E."/>
            <person name="Jimenez V."/>
            <person name="Swalwell J.E."/>
            <person name="Santoro A.E."/>
            <person name="Worden A.Z."/>
        </authorList>
    </citation>
    <scope>NUCLEOTIDE SEQUENCE</scope>
    <source>
        <strain evidence="1">MPacV-611</strain>
    </source>
</reference>
<organism evidence="1">
    <name type="scientific">Megaviridae environmental sample</name>
    <dbReference type="NCBI Taxonomy" id="1737588"/>
    <lineage>
        <taxon>Viruses</taxon>
        <taxon>Varidnaviria</taxon>
        <taxon>Bamfordvirae</taxon>
        <taxon>Nucleocytoviricota</taxon>
        <taxon>Megaviricetes</taxon>
        <taxon>Imitervirales</taxon>
        <taxon>Mimiviridae</taxon>
        <taxon>environmental samples</taxon>
    </lineage>
</organism>
<proteinExistence type="predicted"/>
<name>A0A5J6VK50_9VIRU</name>
<sequence length="56" mass="6539">MNTNDTLKKIDNALTILDNVKIRQQEINKHRLDKARENTDKTLLEQFKVIEDTSGK</sequence>
<evidence type="ECO:0000313" key="1">
    <source>
        <dbReference type="EMBL" id="QFG74467.1"/>
    </source>
</evidence>